<dbReference type="PANTHER" id="PTHR43877:SF2">
    <property type="entry name" value="AMINOALKYLPHOSPHONATE N-ACETYLTRANSFERASE-RELATED"/>
    <property type="match status" value="1"/>
</dbReference>
<organism evidence="4 5">
    <name type="scientific">Reinekea marina</name>
    <dbReference type="NCBI Taxonomy" id="1310421"/>
    <lineage>
        <taxon>Bacteria</taxon>
        <taxon>Pseudomonadati</taxon>
        <taxon>Pseudomonadota</taxon>
        <taxon>Gammaproteobacteria</taxon>
        <taxon>Oceanospirillales</taxon>
        <taxon>Saccharospirillaceae</taxon>
        <taxon>Reinekea</taxon>
    </lineage>
</organism>
<dbReference type="PANTHER" id="PTHR43877">
    <property type="entry name" value="AMINOALKYLPHOSPHONATE N-ACETYLTRANSFERASE-RELATED-RELATED"/>
    <property type="match status" value="1"/>
</dbReference>
<evidence type="ECO:0000313" key="5">
    <source>
        <dbReference type="Proteomes" id="UP001595710"/>
    </source>
</evidence>
<protein>
    <submittedName>
        <fullName evidence="4">GNAT family N-acetyltransferase/peptidase C39 family protein</fullName>
    </submittedName>
</protein>
<dbReference type="Pfam" id="PF13673">
    <property type="entry name" value="Acetyltransf_10"/>
    <property type="match status" value="1"/>
</dbReference>
<dbReference type="InterPro" id="IPR021770">
    <property type="entry name" value="DUF3335"/>
</dbReference>
<dbReference type="Gene3D" id="3.40.630.30">
    <property type="match status" value="1"/>
</dbReference>
<dbReference type="InterPro" id="IPR016181">
    <property type="entry name" value="Acyl_CoA_acyltransferase"/>
</dbReference>
<dbReference type="Proteomes" id="UP001595710">
    <property type="component" value="Unassembled WGS sequence"/>
</dbReference>
<evidence type="ECO:0000256" key="2">
    <source>
        <dbReference type="ARBA" id="ARBA00023315"/>
    </source>
</evidence>
<evidence type="ECO:0000259" key="3">
    <source>
        <dbReference type="PROSITE" id="PS51186"/>
    </source>
</evidence>
<keyword evidence="5" id="KW-1185">Reference proteome</keyword>
<reference evidence="5" key="1">
    <citation type="journal article" date="2019" name="Int. J. Syst. Evol. Microbiol.">
        <title>The Global Catalogue of Microorganisms (GCM) 10K type strain sequencing project: providing services to taxonomists for standard genome sequencing and annotation.</title>
        <authorList>
            <consortium name="The Broad Institute Genomics Platform"/>
            <consortium name="The Broad Institute Genome Sequencing Center for Infectious Disease"/>
            <person name="Wu L."/>
            <person name="Ma J."/>
        </authorList>
    </citation>
    <scope>NUCLEOTIDE SEQUENCE [LARGE SCALE GENOMIC DNA]</scope>
    <source>
        <strain evidence="5">CECT 8288</strain>
    </source>
</reference>
<dbReference type="RefSeq" id="WP_377362917.1">
    <property type="nucleotide sequence ID" value="NZ_JBHRYN010000011.1"/>
</dbReference>
<proteinExistence type="predicted"/>
<accession>A0ABV7WU27</accession>
<dbReference type="SUPFAM" id="SSF55729">
    <property type="entry name" value="Acyl-CoA N-acyltransferases (Nat)"/>
    <property type="match status" value="1"/>
</dbReference>
<dbReference type="Pfam" id="PF11814">
    <property type="entry name" value="DUF3335"/>
    <property type="match status" value="1"/>
</dbReference>
<dbReference type="PROSITE" id="PS51186">
    <property type="entry name" value="GNAT"/>
    <property type="match status" value="1"/>
</dbReference>
<dbReference type="InterPro" id="IPR050832">
    <property type="entry name" value="Bact_Acetyltransf"/>
</dbReference>
<dbReference type="CDD" id="cd04301">
    <property type="entry name" value="NAT_SF"/>
    <property type="match status" value="1"/>
</dbReference>
<gene>
    <name evidence="4" type="ORF">ACFOND_09865</name>
</gene>
<name>A0ABV7WU27_9GAMM</name>
<keyword evidence="1" id="KW-0808">Transferase</keyword>
<dbReference type="EMBL" id="JBHRYN010000011">
    <property type="protein sequence ID" value="MFC3701945.1"/>
    <property type="molecule type" value="Genomic_DNA"/>
</dbReference>
<sequence length="368" mass="41260">MAVNFRRAQKKDLAALHTLEQSSFDHDRLSKRSLQRWIASQEDILLVAEAKPGVLLGYGLVMCNRGTRLARLYSLAISPEARGQGLAGRLLAELELLAANVGRLYMRLEVAENNLPARQLYERRGYRVFGEYSHYYDDKSDALRMQKTIRRVDETVLQRKTTWYPQTTDFSCGPAAVMMAMSSLDPSVALSQELELDLWREATTIFMTSGHGGCHPLGLGLSAVKRGFSAKVFINTHEPLFLDGVRSAEKKAIMSTVHHHFVAQAKENNIEIVYGDIVQAEVDTLLASGYAVLVLISTYRLDGKKAPHWVTVTHTDDTCIYVHDPDLDDDRQLPIDCQHVPIARADFEKMSAFGATRLRTAIALKQEV</sequence>
<feature type="domain" description="N-acetyltransferase" evidence="3">
    <location>
        <begin position="3"/>
        <end position="150"/>
    </location>
</feature>
<keyword evidence="2" id="KW-0012">Acyltransferase</keyword>
<dbReference type="Gene3D" id="3.90.70.10">
    <property type="entry name" value="Cysteine proteinases"/>
    <property type="match status" value="1"/>
</dbReference>
<comment type="caution">
    <text evidence="4">The sequence shown here is derived from an EMBL/GenBank/DDBJ whole genome shotgun (WGS) entry which is preliminary data.</text>
</comment>
<evidence type="ECO:0000256" key="1">
    <source>
        <dbReference type="ARBA" id="ARBA00022679"/>
    </source>
</evidence>
<evidence type="ECO:0000313" key="4">
    <source>
        <dbReference type="EMBL" id="MFC3701945.1"/>
    </source>
</evidence>
<dbReference type="InterPro" id="IPR000182">
    <property type="entry name" value="GNAT_dom"/>
</dbReference>